<dbReference type="PANTHER" id="PTHR34819:SF3">
    <property type="entry name" value="CELL SURFACE PROTEIN"/>
    <property type="match status" value="1"/>
</dbReference>
<protein>
    <submittedName>
        <fullName evidence="4">Isopeptide-forming domain-containing fimbrial protein</fullName>
    </submittedName>
</protein>
<feature type="domain" description="DUF11" evidence="3">
    <location>
        <begin position="3340"/>
        <end position="3442"/>
    </location>
</feature>
<gene>
    <name evidence="4" type="ORF">QLQ15_01770</name>
</gene>
<dbReference type="InterPro" id="IPR051172">
    <property type="entry name" value="Chlamydia_OmcB"/>
</dbReference>
<proteinExistence type="predicted"/>
<dbReference type="PANTHER" id="PTHR34819">
    <property type="entry name" value="LARGE CYSTEINE-RICH PERIPLASMIC PROTEIN OMCB"/>
    <property type="match status" value="1"/>
</dbReference>
<evidence type="ECO:0000313" key="5">
    <source>
        <dbReference type="Proteomes" id="UP001321580"/>
    </source>
</evidence>
<dbReference type="InterPro" id="IPR013783">
    <property type="entry name" value="Ig-like_fold"/>
</dbReference>
<dbReference type="InterPro" id="IPR026466">
    <property type="entry name" value="Fim_isopep_form_D2_dom"/>
</dbReference>
<dbReference type="NCBIfam" id="TIGR04226">
    <property type="entry name" value="RrgB_K2N_iso_D2"/>
    <property type="match status" value="1"/>
</dbReference>
<keyword evidence="5" id="KW-1185">Reference proteome</keyword>
<name>A0ABT6XC79_9GAMM</name>
<evidence type="ECO:0000259" key="3">
    <source>
        <dbReference type="Pfam" id="PF01345"/>
    </source>
</evidence>
<evidence type="ECO:0000256" key="1">
    <source>
        <dbReference type="SAM" id="MobiDB-lite"/>
    </source>
</evidence>
<feature type="domain" description="DUF11" evidence="3">
    <location>
        <begin position="2282"/>
        <end position="2388"/>
    </location>
</feature>
<organism evidence="4 5">
    <name type="scientific">Lysobacter stagni</name>
    <dbReference type="NCBI Taxonomy" id="3045172"/>
    <lineage>
        <taxon>Bacteria</taxon>
        <taxon>Pseudomonadati</taxon>
        <taxon>Pseudomonadota</taxon>
        <taxon>Gammaproteobacteria</taxon>
        <taxon>Lysobacterales</taxon>
        <taxon>Lysobacteraceae</taxon>
        <taxon>Lysobacter</taxon>
    </lineage>
</organism>
<feature type="domain" description="DUF11" evidence="3">
    <location>
        <begin position="3754"/>
        <end position="3857"/>
    </location>
</feature>
<feature type="chain" id="PRO_5045093876" evidence="2">
    <location>
        <begin position="42"/>
        <end position="4089"/>
    </location>
</feature>
<evidence type="ECO:0000313" key="4">
    <source>
        <dbReference type="EMBL" id="MDI9237634.1"/>
    </source>
</evidence>
<dbReference type="NCBIfam" id="TIGR01451">
    <property type="entry name" value="B_ant_repeat"/>
    <property type="match status" value="6"/>
</dbReference>
<dbReference type="Pfam" id="PF01345">
    <property type="entry name" value="DUF11"/>
    <property type="match status" value="6"/>
</dbReference>
<feature type="domain" description="DUF11" evidence="3">
    <location>
        <begin position="2410"/>
        <end position="2530"/>
    </location>
</feature>
<dbReference type="Gene3D" id="2.60.40.740">
    <property type="match status" value="4"/>
</dbReference>
<sequence>MDTNANDGTKAGRGRARRVLRGFALWAFAAFAFAFTSTAFAQQCVASNVNPDALVQVLNNGNNSYCEMCGYGYVTVRLSNPFITGSQNNNPFEQRTIDVGNNTVDQWRVDPDYGTSNPDINYSANSVVVTLPNNGLVYYPGANVTVGGANWTNFTVNAAGNQITIRNLGALTNGTRGNPNTRDIRIPIHREPTNTPESLYNTNPTALAEIFIASTSDGCSIANSRELPNNDTNWRNGFPPGTTAFAPVLDDTGSIDVRQPNLQIYKQGWNHDAGQTEATRSDTVYGHNDDDIVWRLNIANAGDAPLQDLRIDDVLSRADVMNAHYVCPTQVAADAIAAADGVLPAGSVCVTTMALTGDVLADWVVSAPFGLNGDIPAPYANTVDAVRAGTSVDAVDIAAGANINLYVVGKVQRNASCSSGTPLTNQMRDIQFGCAVQTPPGGILQSAGLTDNATLKTYYGQGGSNAPAQTALQVSRTLTGIDGSATVGMRGFVTVVLSNQSGGTVWLDPAMAYHLKDTLPTGYVIDPGYAPRLIDPADIGDRSFYGAYPGRIDTLTWSNRNGAIPANTGDSTSYLANGAPEFKLSSTTSYTDRNPDSAYGGAPDGNGHAYANLMRHGDVVVIRFAIVLKDPKDFDRAADLDVLTEDPSIPLFQRPEPTDPDQSGLLGLHNTLDVRFKTLCAAQGLQTYSLVDNGTSTGSHTGAAITFDPEDLDISVDQPTFIVTNDRTQTTPLSVTLRNNGGVNARDFSALISFGPTLNVTSVTAPPNWVCQVVPLSGAAVPQPAPYKAWVVNPPPDAPNVPHLPLPANGTVYRCYPNHVDAFNRVLAPNASVQFAFQVNKTDDAARILADDVTFRADVVGEIWTVSGITTPLLDIDKADSGGNLDNLTVSLRNTVDLHDVSQIDNHAPMWFPAPGSTDPSHYNRRSDGEVDRGNLYSLDAHWSRGIGFNLMKDQVTWSVAGGDTSTLMGAVPALGACNENVAGATRVAALPDASMSDAMPNLARKLREHVQIGEECSNRIQAGGWFGFKSRGFRFIGVRDVQVQDEVQDGLVYVASTVPQIGTQLAGATQAPNDPVRAALQEQLFGWRFTGNQPDSTSNTGNDYIVDIDQWFHINAVTRLQNKAINQRGLPDLQGEDRNNVLNSNFKAVYYNDNANRPETYAFGNGQVGMLLPTPALVTGKTVGYPWERIRRSDVVVTEPRVQIAKHACQDNNFSAGPNGGTCAGGWQTAIANADTTHNYVFRLMACNGNIGNINGGSPTCAANNDAGQPRAPAYDAVVEDRLDASDLMVVTEMASDGLDNDNDGQIDEADEANAQNISDNAPMNGAPGVITFSHLRGVDGTGLRRINNGSSAWLYYVVDLDDRLAPDQTIGNQVELDRYDSLAGSADDDGQQMTAQRGSGDIAGARVYGINTTSADPNLNDTVSLTLIQPQTRPKEIIALSQSQRVPAGAQPVVIGEEITYRLTASLPVTRLRGLTITDNLPVGLTCANVPVVDLSSGVYAAAGFKRPDLSPVPAVTPYCNGTVVTWSFGDVVLTKADSGQTTFTFPLQFVARVDNTLANQDGVTLYNGGTRNGGTILRWQDAAGAEQTRTYGEVAVEVSEPQPFIATKVLSNITPGKPANAPLAAGDIAQYVVTVRNSGSSTAYDLNIVDTPATELRLGTGVAPTAVIGGVPVAGFVAMPGGAPNGPLVWGRGNNDGSLDLPAGATLVLTYRMQVATSPAAGANIDNTIVADWTSLDGTSIHERTGADAPNAAALNNYFIQAVEQGDPDPSPTVALTKAITQPTAAIGETFAYRITVPAAPSTRPLYDVRISDNLASATGVVLEFVSVSKVSGGGSWVPVNTGSGQNLVIEDISNGGIDIPAGQQAVIEVRVRLANDPANAVGDTFTNTAGYEFNHVDNDRSVAGVGVPATSQQMTVVAPQLVMDKRGPASLQIGEVGTFVLDVVNTTSGSSAATAWNARIIDRLPATADGGGAGGMCAAAPTVTAVQLFAADGTTLVATLAAGSGYSTNFTAAGAGTTCALTLDTTTGIGPGQHLRVTYQASVDTDTPQDAALTNVAGATRWLSANPSTTGNVPLTYSNVLTDGTPSVADFQDALTLQARYPVLRFEKTVANLSRGESPATLAMPGDRLRYTLRVENLGSAAVPTFDIRDELDALNAAQPAFVPGSLVVTTVPAGATNNSIASGGTRGTGLLDMRGIALGGPGSSVQIVFEVQLAGNLANGTRVANQATLAVNANALALSDDPNVNGQADPAVAGDEDPTVLPIAVAPDPATKILLSPTNGEATPGQDVVYRITLPGAVRSTPMHDVHLTDALDASLQYVGATVTGGTGVSNNSTASQLDIVIDEIPANTQVVVELRTRVRNVVGVQQGMDVANTARFTYAETDGGAQESPLDTNTVNFHLVEPGLTITKSASAATVSAGQVVRYTVTLTAASGTDASGAFDIDVVDTLAPGLGYEGNATLNGNPVAAPVINGSVLTWSNLGDIAEGASVVLAYDVRVAGNAGADQVMDNSVIARWTGLDGNNTNERTGVDGVGGLNDYVTAPAVATVTTPGSPPRKALTAPASGLATIGEEVVYTLTVPGVPSSSTLYDVQVLDALDANLEYVSATVTGVAGVTNNSTAAQMNLAIARIPAGQQAVIELRTRVRNLDSANAGTVIGNIAAYSYAINAGGNRVAPLQSEAVNFTLVEPVATVAKTGDKTAVTGGDIVRYTVNLAAANAAENSDAFDFKLVDTLAPGLEYVGNPTVSGTGNTIAAPTISGDGSAATPYVLTWSLAGGTDIDVAKGETVAIAYDVRVRRGVPALQSLPNRVTAEWTGLDGDSTYERHGNGCPSITAPNDYCAGPASFAVVTNPPKLTFAKTVTSTTPAHPGEFAGYRLEITNLSTVGVSAFQLVDEIDALNTTAAFVPGTLQIVGALPTGAVNNSNTSGGAKGTGLLDIGNLTLGEAGSGNETLVIEYRAQLVPAIANGSVVLNQARAQSGSTVLALSDDPSINGAANPDTAGDEDPTRLPIESAPQLVVEKTSTYLGANPALLMAGDRLRYTLTVRNTGTDHARNVVLRDLVPANTRYVAGTTTLNGAALADAANGLPLQSGIAVGSPVETVAGVVRVDNPANAAANVATLSFEVIVSPTAADGTVIANQAFVMADTLTSEVPSDDPRTPVANDPTRDVVGNAPLLYAEKAVALQIDANGNGAVDPGDTLRYTLRIHNTGAVPATGVVLQDEVPPHTTYVAASTRLNGAMVNDVAGGSPLLPGVAIGDIPRGGMAAVQFNVTVDAGTANGTLIENQANVRSAELPDLLTDGDGNPSTGPEPTVVVVGPSQALTIGKQVAVVGGGAALPGVEIEYLISVRNVSTVAATHVRIVDDLPVQLAYVPGSATLNGSTAGVTVTGNSIAVDFSGVNGPLNPGATATVRLRARIANGLAIGLRVNNIATVSWNDPAQAASASVAFDIGGMPGVGTLGGRVWHDADFNKIAGAGERLLQGWSVELVRNGRSERTVTTDADGNWQMGGVSPNVGAPRIGTITAAAAGDQLELRFTAPGAVATTAKLGIADSSFTNELQRIHDMVVQPGGVLGNLNLPIEPNGVVYESMNRGNVAGARVRLLDAGGTALPSACFNDPVQQDQTTLAYGYYRFDLNFADPACPAGGAYVVQVAPPSADYLSDVSALIPPTTNVATAAFDVPTCPAGMSDAIPGTTNRCEAQPSEFAPPVSVPARSAGTTYYLHLRLDDNGMPGSSQIFDNHIPLDLDLGEALAISKTTPKKNVIRGELVPYTITLRNLSGLQLRDVRVVDYYPAGFRYVPGSARVDNVATEPVQGGRQLTWSGVAFGASDEHVITLLLAVGAGVGEAEFTNRARVWNGLTERPLSGEATATVRVVPDPTFDCTDIIGKVFDDANRDGRQNEGEGGLGGVRVISARGLAAITDKHGRYHLTCAVIPNEDRGSNFVLKLDDRSLPSGYRLSTRQTVIARATRGKALSIDFGASLFRVVSLDLTDEVFERGEAGLRPHWQPRMQTLIDELAKEPSVLRLSYLADLEDPKLVEARLAAIKAQVTKAWPDAGADYPLTVEQQTFWRRGAPVQRPVDDQGASK</sequence>
<dbReference type="SUPFAM" id="SSF117074">
    <property type="entry name" value="Hypothetical protein PA1324"/>
    <property type="match status" value="1"/>
</dbReference>
<dbReference type="Proteomes" id="UP001321580">
    <property type="component" value="Unassembled WGS sequence"/>
</dbReference>
<dbReference type="InterPro" id="IPR001434">
    <property type="entry name" value="OmcB-like_DUF11"/>
</dbReference>
<evidence type="ECO:0000256" key="2">
    <source>
        <dbReference type="SAM" id="SignalP"/>
    </source>
</evidence>
<comment type="caution">
    <text evidence="4">The sequence shown here is derived from an EMBL/GenBank/DDBJ whole genome shotgun (WGS) entry which is preliminary data.</text>
</comment>
<dbReference type="EMBL" id="JASGBI010000001">
    <property type="protein sequence ID" value="MDI9237634.1"/>
    <property type="molecule type" value="Genomic_DNA"/>
</dbReference>
<keyword evidence="2" id="KW-0732">Signal</keyword>
<accession>A0ABT6XC79</accession>
<feature type="domain" description="DUF11" evidence="3">
    <location>
        <begin position="3194"/>
        <end position="3300"/>
    </location>
</feature>
<feature type="region of interest" description="Disordered" evidence="1">
    <location>
        <begin position="2989"/>
        <end position="3011"/>
    </location>
</feature>
<dbReference type="Gene3D" id="2.60.40.10">
    <property type="entry name" value="Immunoglobulins"/>
    <property type="match status" value="2"/>
</dbReference>
<reference evidence="4 5" key="1">
    <citation type="submission" date="2023-05" db="EMBL/GenBank/DDBJ databases">
        <title>Lysobacter sp. strain LF1 Genome sequencing and assembly.</title>
        <authorList>
            <person name="Jung Y."/>
        </authorList>
    </citation>
    <scope>NUCLEOTIDE SEQUENCE [LARGE SCALE GENOMIC DNA]</scope>
    <source>
        <strain evidence="4 5">LF1</strain>
    </source>
</reference>
<feature type="signal peptide" evidence="2">
    <location>
        <begin position="1"/>
        <end position="41"/>
    </location>
</feature>
<feature type="domain" description="DUF11" evidence="3">
    <location>
        <begin position="3033"/>
        <end position="3125"/>
    </location>
</feature>
<dbReference type="RefSeq" id="WP_283211145.1">
    <property type="nucleotide sequence ID" value="NZ_JASGBI010000001.1"/>
</dbReference>
<dbReference type="InterPro" id="IPR047589">
    <property type="entry name" value="DUF11_rpt"/>
</dbReference>